<gene>
    <name evidence="1" type="ORF">AB0T83_00795</name>
</gene>
<dbReference type="Gene3D" id="3.40.50.150">
    <property type="entry name" value="Vaccinia Virus protein VP39"/>
    <property type="match status" value="1"/>
</dbReference>
<protein>
    <recommendedName>
        <fullName evidence="3">Methyltransferase domain-containing protein</fullName>
    </recommendedName>
</protein>
<evidence type="ECO:0000313" key="2">
    <source>
        <dbReference type="Proteomes" id="UP001553161"/>
    </source>
</evidence>
<evidence type="ECO:0008006" key="3">
    <source>
        <dbReference type="Google" id="ProtNLM"/>
    </source>
</evidence>
<dbReference type="InterPro" id="IPR029063">
    <property type="entry name" value="SAM-dependent_MTases_sf"/>
</dbReference>
<comment type="caution">
    <text evidence="1">The sequence shown here is derived from an EMBL/GenBank/DDBJ whole genome shotgun (WGS) entry which is preliminary data.</text>
</comment>
<dbReference type="EMBL" id="JBFBVU010000001">
    <property type="protein sequence ID" value="MEV8465317.1"/>
    <property type="molecule type" value="Genomic_DNA"/>
</dbReference>
<name>A0ABV3L2L5_9RHOB</name>
<organism evidence="1 2">
    <name type="scientific">Meridianimarinicoccus marinus</name>
    <dbReference type="NCBI Taxonomy" id="3231483"/>
    <lineage>
        <taxon>Bacteria</taxon>
        <taxon>Pseudomonadati</taxon>
        <taxon>Pseudomonadota</taxon>
        <taxon>Alphaproteobacteria</taxon>
        <taxon>Rhodobacterales</taxon>
        <taxon>Paracoccaceae</taxon>
        <taxon>Meridianimarinicoccus</taxon>
    </lineage>
</organism>
<evidence type="ECO:0000313" key="1">
    <source>
        <dbReference type="EMBL" id="MEV8465317.1"/>
    </source>
</evidence>
<reference evidence="1 2" key="1">
    <citation type="submission" date="2024-07" db="EMBL/GenBank/DDBJ databases">
        <authorList>
            <person name="Kang M."/>
        </authorList>
    </citation>
    <scope>NUCLEOTIDE SEQUENCE [LARGE SCALE GENOMIC DNA]</scope>
    <source>
        <strain evidence="1 2">DFM31</strain>
    </source>
</reference>
<sequence>MDKLDTTQDLQGAGKTPTLAYSCVVDRNPVIERSALIWVTCLLDIETVAPEKIFVHTVETDLDVLPQLAARGVNIVPVPRFGDGKYCNKLVQPLSPANFDADILVMNDCDIAATGRFGTALSAEAAMAGQVSGRFALGKTADFPNPPLAKIRTLMEAFKAAPPEALAHDSLFYHPLPLGYFNGGLYALPVSLCAEFGAAWQDWALRLLGDPRTAKILERHAHHVDQISFYLALRDLKLHPHCLDERFNFPTHFPHPESRNASIEPALAIHFHNNLDDRGLLGLSGIRAIDRDVIRVNDRLSALGLETDWNPGEDKRFRSWRSLEAGVSMTTKNAPLLKSLLQAAGIETAESVTDVCCGSGAHLVGLSPRGYRGFDRRARMAEAATQRLPEASFTTGAADAPGDLVLCLDFAEYVAGFDAPDQSVRMLAELTGDKLLLLGEPRSSAQGDLVRLLRGTGDFPEILRLGQFAGRPVYLALKRSDASDLELLDMAQPEAARLLQYLYAGKAMIPARFGAELEVLSRMPTCLDAARIAVLGGDPTGSFATALALRGVEIVAESSLALTAEGAAPTRGGDKPRPVDVLIGFAGFDEDGRSDAALRQIARNLVPGGRGIVAAATAKRSDALVPGSEGAETGAQVIRLLEKQNLVLTHQARVPTPFGTELDGLVIEVVKPRVGIVGTRKKFRTPKFLRDFERNLRHRIKGKKPKS</sequence>
<dbReference type="Proteomes" id="UP001553161">
    <property type="component" value="Unassembled WGS sequence"/>
</dbReference>
<keyword evidence="2" id="KW-1185">Reference proteome</keyword>
<dbReference type="SUPFAM" id="SSF53335">
    <property type="entry name" value="S-adenosyl-L-methionine-dependent methyltransferases"/>
    <property type="match status" value="1"/>
</dbReference>
<proteinExistence type="predicted"/>
<accession>A0ABV3L2L5</accession>